<dbReference type="InterPro" id="IPR000595">
    <property type="entry name" value="cNMP-bd_dom"/>
</dbReference>
<dbReference type="InterPro" id="IPR018490">
    <property type="entry name" value="cNMP-bd_dom_sf"/>
</dbReference>
<evidence type="ECO:0000256" key="1">
    <source>
        <dbReference type="ARBA" id="ARBA00023015"/>
    </source>
</evidence>
<keyword evidence="1" id="KW-0805">Transcription regulation</keyword>
<dbReference type="PROSITE" id="PS50042">
    <property type="entry name" value="CNMP_BINDING_3"/>
    <property type="match status" value="1"/>
</dbReference>
<sequence>MNSKSIQELLQTFPLFKDLTDDEIQPIIDLAQSRTYRRGTHIFMQGDPLTNVYFIHIGKIKIYKTDFNGKEQIVNVLQSGNMFPHQGFFRQDQCPAHAEVIEDATLIYIPIHLFENFLMNNPAICVKLFKVLGDLIVDLQKRLEEQILHNTYEQIIMLLLRLNRNHGELVKDGKYAIKSNFSNRELANMIGSSRETVSRTLTQLKKENLITTNSKGNIVIDKDALEQELLY</sequence>
<feature type="domain" description="Cyclic nucleotide-binding" evidence="5">
    <location>
        <begin position="15"/>
        <end position="124"/>
    </location>
</feature>
<keyword evidence="3" id="KW-0010">Activator</keyword>
<dbReference type="Proteomes" id="UP001145072">
    <property type="component" value="Unassembled WGS sequence"/>
</dbReference>
<evidence type="ECO:0000313" key="7">
    <source>
        <dbReference type="EMBL" id="MDC3420082.1"/>
    </source>
</evidence>
<dbReference type="GO" id="GO:0003700">
    <property type="term" value="F:DNA-binding transcription factor activity"/>
    <property type="evidence" value="ECO:0007669"/>
    <property type="project" value="TreeGrafter"/>
</dbReference>
<keyword evidence="4" id="KW-0804">Transcription</keyword>
<dbReference type="SUPFAM" id="SSF51206">
    <property type="entry name" value="cAMP-binding domain-like"/>
    <property type="match status" value="1"/>
</dbReference>
<proteinExistence type="predicted"/>
<evidence type="ECO:0000256" key="3">
    <source>
        <dbReference type="ARBA" id="ARBA00023159"/>
    </source>
</evidence>
<dbReference type="Pfam" id="PF13545">
    <property type="entry name" value="HTH_Crp_2"/>
    <property type="match status" value="1"/>
</dbReference>
<dbReference type="RefSeq" id="WP_259868483.1">
    <property type="nucleotide sequence ID" value="NZ_JAMQJZ010000004.1"/>
</dbReference>
<evidence type="ECO:0000256" key="4">
    <source>
        <dbReference type="ARBA" id="ARBA00023163"/>
    </source>
</evidence>
<dbReference type="EMBL" id="JAMQJZ010000004">
    <property type="protein sequence ID" value="MDC3420082.1"/>
    <property type="molecule type" value="Genomic_DNA"/>
</dbReference>
<dbReference type="PROSITE" id="PS51063">
    <property type="entry name" value="HTH_CRP_2"/>
    <property type="match status" value="1"/>
</dbReference>
<dbReference type="InterPro" id="IPR050397">
    <property type="entry name" value="Env_Response_Regulators"/>
</dbReference>
<dbReference type="InterPro" id="IPR014710">
    <property type="entry name" value="RmlC-like_jellyroll"/>
</dbReference>
<evidence type="ECO:0000259" key="5">
    <source>
        <dbReference type="PROSITE" id="PS50042"/>
    </source>
</evidence>
<comment type="caution">
    <text evidence="7">The sequence shown here is derived from an EMBL/GenBank/DDBJ whole genome shotgun (WGS) entry which is preliminary data.</text>
</comment>
<dbReference type="InterPro" id="IPR012318">
    <property type="entry name" value="HTH_CRP"/>
</dbReference>
<dbReference type="AlphaFoldDB" id="A0A9X4AHG0"/>
<dbReference type="InterPro" id="IPR036388">
    <property type="entry name" value="WH-like_DNA-bd_sf"/>
</dbReference>
<dbReference type="Gene3D" id="2.60.120.10">
    <property type="entry name" value="Jelly Rolls"/>
    <property type="match status" value="1"/>
</dbReference>
<dbReference type="PRINTS" id="PR00034">
    <property type="entry name" value="HTHCRP"/>
</dbReference>
<name>A0A9X4AHG0_9BACI</name>
<evidence type="ECO:0000259" key="6">
    <source>
        <dbReference type="PROSITE" id="PS51063"/>
    </source>
</evidence>
<dbReference type="Gene3D" id="1.10.10.10">
    <property type="entry name" value="Winged helix-like DNA-binding domain superfamily/Winged helix DNA-binding domain"/>
    <property type="match status" value="1"/>
</dbReference>
<evidence type="ECO:0000256" key="2">
    <source>
        <dbReference type="ARBA" id="ARBA00023125"/>
    </source>
</evidence>
<gene>
    <name evidence="7" type="ORF">NC661_06835</name>
</gene>
<dbReference type="GO" id="GO:0003677">
    <property type="term" value="F:DNA binding"/>
    <property type="evidence" value="ECO:0007669"/>
    <property type="project" value="UniProtKB-KW"/>
</dbReference>
<dbReference type="CDD" id="cd00092">
    <property type="entry name" value="HTH_CRP"/>
    <property type="match status" value="1"/>
</dbReference>
<keyword evidence="2" id="KW-0238">DNA-binding</keyword>
<dbReference type="CDD" id="cd00038">
    <property type="entry name" value="CAP_ED"/>
    <property type="match status" value="1"/>
</dbReference>
<evidence type="ECO:0000313" key="8">
    <source>
        <dbReference type="Proteomes" id="UP001145072"/>
    </source>
</evidence>
<accession>A0A9X4AHG0</accession>
<dbReference type="GO" id="GO:0005829">
    <property type="term" value="C:cytosol"/>
    <property type="evidence" value="ECO:0007669"/>
    <property type="project" value="TreeGrafter"/>
</dbReference>
<feature type="domain" description="HTH crp-type" evidence="6">
    <location>
        <begin position="149"/>
        <end position="223"/>
    </location>
</feature>
<reference evidence="7" key="1">
    <citation type="submission" date="2022-06" db="EMBL/GenBank/DDBJ databases">
        <title>Aquibacillus sp. a new bacterium isolated from soil saline samples.</title>
        <authorList>
            <person name="Galisteo C."/>
            <person name="De La Haba R."/>
            <person name="Sanchez-Porro C."/>
            <person name="Ventosa A."/>
        </authorList>
    </citation>
    <scope>NUCLEOTIDE SEQUENCE</scope>
    <source>
        <strain evidence="7">JCM 12387</strain>
    </source>
</reference>
<dbReference type="SUPFAM" id="SSF46785">
    <property type="entry name" value="Winged helix' DNA-binding domain"/>
    <property type="match status" value="1"/>
</dbReference>
<organism evidence="7 8">
    <name type="scientific">Aquibacillus koreensis</name>
    <dbReference type="NCBI Taxonomy" id="279446"/>
    <lineage>
        <taxon>Bacteria</taxon>
        <taxon>Bacillati</taxon>
        <taxon>Bacillota</taxon>
        <taxon>Bacilli</taxon>
        <taxon>Bacillales</taxon>
        <taxon>Bacillaceae</taxon>
        <taxon>Aquibacillus</taxon>
    </lineage>
</organism>
<dbReference type="SMART" id="SM00100">
    <property type="entry name" value="cNMP"/>
    <property type="match status" value="1"/>
</dbReference>
<dbReference type="InterPro" id="IPR036390">
    <property type="entry name" value="WH_DNA-bd_sf"/>
</dbReference>
<protein>
    <submittedName>
        <fullName evidence="7">Crp/Fnr family transcriptional regulator</fullName>
    </submittedName>
</protein>
<keyword evidence="8" id="KW-1185">Reference proteome</keyword>
<dbReference type="PANTHER" id="PTHR24567:SF74">
    <property type="entry name" value="HTH-TYPE TRANSCRIPTIONAL REGULATOR ARCR"/>
    <property type="match status" value="1"/>
</dbReference>
<dbReference type="SMART" id="SM00419">
    <property type="entry name" value="HTH_CRP"/>
    <property type="match status" value="1"/>
</dbReference>
<dbReference type="PANTHER" id="PTHR24567">
    <property type="entry name" value="CRP FAMILY TRANSCRIPTIONAL REGULATORY PROTEIN"/>
    <property type="match status" value="1"/>
</dbReference>
<dbReference type="Pfam" id="PF00027">
    <property type="entry name" value="cNMP_binding"/>
    <property type="match status" value="1"/>
</dbReference>